<evidence type="ECO:0000256" key="1">
    <source>
        <dbReference type="SAM" id="MobiDB-lite"/>
    </source>
</evidence>
<dbReference type="SUPFAM" id="SSF103657">
    <property type="entry name" value="BAR/IMD domain-like"/>
    <property type="match status" value="1"/>
</dbReference>
<feature type="compositionally biased region" description="Basic and acidic residues" evidence="1">
    <location>
        <begin position="40"/>
        <end position="55"/>
    </location>
</feature>
<feature type="region of interest" description="Disordered" evidence="1">
    <location>
        <begin position="371"/>
        <end position="399"/>
    </location>
</feature>
<accession>A0A0H5R9S4</accession>
<sequence length="399" mass="45546">MRWILVNHGSPLTLIYSFCYLSRHLLMLTIGNICSPGKSDSSHKREDSSNMDHRQSTSSSSAINDHASDSELDATASMPSISGLFARELVHDLRSVVVQTRTGIDFSQHVAQFVKEVAGLQDQFANRLAKIIDREMVQFAVYDGVDGMHSIREIWLQTVEESRQWATSSKGMSISMMRLVDPLTRRQKSNLRKLDQIVLENDRLSRPLLEQQTSIARKQLRCSKAITPMLLPSYRELPSKKQAKIVGTARLQVVKYIEEVDRANKWIRDVTTISRPRMLEVLQKMEEDRIEKTRRVLLRYSAMMKDLGRTIDGVSNNVKNRLGQYRPEDDIDSFVDNMASRPVIDREYLAPFVYRLPVTLQELGIQHATTDHSPIKQGSIKESAINASSPYSSDDEEFF</sequence>
<organism evidence="2">
    <name type="scientific">Spongospora subterranea</name>
    <dbReference type="NCBI Taxonomy" id="70186"/>
    <lineage>
        <taxon>Eukaryota</taxon>
        <taxon>Sar</taxon>
        <taxon>Rhizaria</taxon>
        <taxon>Endomyxa</taxon>
        <taxon>Phytomyxea</taxon>
        <taxon>Plasmodiophorida</taxon>
        <taxon>Plasmodiophoridae</taxon>
        <taxon>Spongospora</taxon>
    </lineage>
</organism>
<evidence type="ECO:0000313" key="2">
    <source>
        <dbReference type="EMBL" id="CRZ05179.1"/>
    </source>
</evidence>
<dbReference type="InterPro" id="IPR027267">
    <property type="entry name" value="AH/BAR_dom_sf"/>
</dbReference>
<proteinExistence type="predicted"/>
<dbReference type="AlphaFoldDB" id="A0A0H5R9S4"/>
<feature type="region of interest" description="Disordered" evidence="1">
    <location>
        <begin position="37"/>
        <end position="65"/>
    </location>
</feature>
<dbReference type="Gene3D" id="1.20.1270.60">
    <property type="entry name" value="Arfaptin homology (AH) domain/BAR domain"/>
    <property type="match status" value="1"/>
</dbReference>
<dbReference type="EMBL" id="HACM01004737">
    <property type="protein sequence ID" value="CRZ05179.1"/>
    <property type="molecule type" value="Transcribed_RNA"/>
</dbReference>
<name>A0A0H5R9S4_9EUKA</name>
<protein>
    <submittedName>
        <fullName evidence="2">Uncharacterized protein</fullName>
    </submittedName>
</protein>
<reference evidence="2" key="1">
    <citation type="submission" date="2015-04" db="EMBL/GenBank/DDBJ databases">
        <title>The genome sequence of the plant pathogenic Rhizarian Plasmodiophora brassicae reveals insights in its biotrophic life cycle and the origin of chitin synthesis.</title>
        <authorList>
            <person name="Schwelm A."/>
            <person name="Fogelqvist J."/>
            <person name="Knaust A."/>
            <person name="Julke S."/>
            <person name="Lilja T."/>
            <person name="Dhandapani V."/>
            <person name="Bonilla-Rosso G."/>
            <person name="Karlsson M."/>
            <person name="Shevchenko A."/>
            <person name="Choi S.R."/>
            <person name="Kim H.G."/>
            <person name="Park J.Y."/>
            <person name="Lim Y.P."/>
            <person name="Ludwig-Muller J."/>
            <person name="Dixelius C."/>
        </authorList>
    </citation>
    <scope>NUCLEOTIDE SEQUENCE</scope>
    <source>
        <tissue evidence="2">Potato root galls</tissue>
    </source>
</reference>